<sequence length="152" mass="18322">MRVLDKTMVEYVKYLRTVEDIDNIRRFWKCESYAKFLSQEIKLGMFVPCKDGAPLSESINPKSIEPQPNFGQEDYDELVRVYNEYQEAKEKVLFEGFELTEKNSEVAWVLKFDEFLMEIKFYLEDDSYFYHGKQINKIEDLIPYRLRLIKEI</sequence>
<evidence type="ECO:0000313" key="2">
    <source>
        <dbReference type="Proteomes" id="UP000226403"/>
    </source>
</evidence>
<evidence type="ECO:0000313" key="1">
    <source>
        <dbReference type="EMBL" id="ALO80514.1"/>
    </source>
</evidence>
<organism evidence="1 2">
    <name type="scientific">Cellulophaga phage phi17:2_18</name>
    <dbReference type="NCBI Taxonomy" id="1747283"/>
    <lineage>
        <taxon>Viruses</taxon>
        <taxon>Duplodnaviria</taxon>
        <taxon>Heunggongvirae</taxon>
        <taxon>Uroviricota</taxon>
        <taxon>Caudoviricetes</taxon>
        <taxon>Lightbulbvirus</taxon>
        <taxon>Lightbulbvirus Cba172</taxon>
    </lineage>
</organism>
<name>A0A0S2MXB3_9CAUD</name>
<proteinExistence type="predicted"/>
<reference evidence="1 2" key="1">
    <citation type="submission" date="2015-10" db="EMBL/GenBank/DDBJ databases">
        <title>Large-scale maps of variable infection efficiencies in aquatic Bacteriodetes phage-host model systems.</title>
        <authorList>
            <person name="Holmfeldt K."/>
            <person name="Solonenko N."/>
            <person name="Howard-Varona C."/>
            <person name="Moreno M."/>
            <person name="Malmstrom R.R."/>
            <person name="Blow M.J."/>
            <person name="Sullivan M.B."/>
        </authorList>
    </citation>
    <scope>NUCLEOTIDE SEQUENCE [LARGE SCALE GENOMIC DNA]</scope>
</reference>
<dbReference type="EMBL" id="KT962247">
    <property type="protein sequence ID" value="ALO80514.1"/>
    <property type="molecule type" value="Genomic_DNA"/>
</dbReference>
<accession>A0A0S2MXB3</accession>
<gene>
    <name evidence="1" type="ORF">Phi17218_111</name>
</gene>
<dbReference type="Proteomes" id="UP000226403">
    <property type="component" value="Segment"/>
</dbReference>
<protein>
    <submittedName>
        <fullName evidence="1">Uncharacterized protein</fullName>
    </submittedName>
</protein>